<accession>A0A9P8YET8</accession>
<gene>
    <name evidence="1" type="ORF">B0I36DRAFT_74036</name>
</gene>
<organism evidence="1 2">
    <name type="scientific">Microdochium trichocladiopsis</name>
    <dbReference type="NCBI Taxonomy" id="1682393"/>
    <lineage>
        <taxon>Eukaryota</taxon>
        <taxon>Fungi</taxon>
        <taxon>Dikarya</taxon>
        <taxon>Ascomycota</taxon>
        <taxon>Pezizomycotina</taxon>
        <taxon>Sordariomycetes</taxon>
        <taxon>Xylariomycetidae</taxon>
        <taxon>Xylariales</taxon>
        <taxon>Microdochiaceae</taxon>
        <taxon>Microdochium</taxon>
    </lineage>
</organism>
<comment type="caution">
    <text evidence="1">The sequence shown here is derived from an EMBL/GenBank/DDBJ whole genome shotgun (WGS) entry which is preliminary data.</text>
</comment>
<keyword evidence="2" id="KW-1185">Reference proteome</keyword>
<name>A0A9P8YET8_9PEZI</name>
<dbReference type="GeneID" id="70192854"/>
<evidence type="ECO:0000313" key="1">
    <source>
        <dbReference type="EMBL" id="KAH7038013.1"/>
    </source>
</evidence>
<reference evidence="1" key="1">
    <citation type="journal article" date="2021" name="Nat. Commun.">
        <title>Genetic determinants of endophytism in the Arabidopsis root mycobiome.</title>
        <authorList>
            <person name="Mesny F."/>
            <person name="Miyauchi S."/>
            <person name="Thiergart T."/>
            <person name="Pickel B."/>
            <person name="Atanasova L."/>
            <person name="Karlsson M."/>
            <person name="Huettel B."/>
            <person name="Barry K.W."/>
            <person name="Haridas S."/>
            <person name="Chen C."/>
            <person name="Bauer D."/>
            <person name="Andreopoulos W."/>
            <person name="Pangilinan J."/>
            <person name="LaButti K."/>
            <person name="Riley R."/>
            <person name="Lipzen A."/>
            <person name="Clum A."/>
            <person name="Drula E."/>
            <person name="Henrissat B."/>
            <person name="Kohler A."/>
            <person name="Grigoriev I.V."/>
            <person name="Martin F.M."/>
            <person name="Hacquard S."/>
        </authorList>
    </citation>
    <scope>NUCLEOTIDE SEQUENCE</scope>
    <source>
        <strain evidence="1">MPI-CAGE-CH-0230</strain>
    </source>
</reference>
<dbReference type="AlphaFoldDB" id="A0A9P8YET8"/>
<evidence type="ECO:0000313" key="2">
    <source>
        <dbReference type="Proteomes" id="UP000756346"/>
    </source>
</evidence>
<dbReference type="EMBL" id="JAGTJQ010000002">
    <property type="protein sequence ID" value="KAH7038013.1"/>
    <property type="molecule type" value="Genomic_DNA"/>
</dbReference>
<protein>
    <recommendedName>
        <fullName evidence="3">F-box domain-containing protein</fullName>
    </recommendedName>
</protein>
<dbReference type="Proteomes" id="UP000756346">
    <property type="component" value="Unassembled WGS sequence"/>
</dbReference>
<dbReference type="RefSeq" id="XP_046017134.1">
    <property type="nucleotide sequence ID" value="XM_046163308.1"/>
</dbReference>
<sequence>MAATSKLETLPRELFDTVYRSVTRHADRLALSSASTSLRRRLAPQLFRAVKLGSDPDAQWRGLGVLLAAGTPTAQFIRHSVEVVYFAGSADGLVLKKDWKPSVPVLPEPCWQVLAGEVFLRATTVHVKFDFGGFEERTYRDGDDESGGGGGGGGAVGTEPWEHDSEFWGSGSNDVGSIYVYEKPETSEQVVRAKEERYPWRSLMRDVWSALAENTAVKKLVVEDAVPKPTSTFYSPAWVSFLGGLQELEVSMMTGDNGAGWEANTLDGYLYFECVQLRDLFFRHCTNLARLRLVAGPRSSFGGGGEIDASGDPQFGWCEGPLPLDEADLPNLERLELKNMFISKKLAEFIVGKGRRRENEEGMPREQVGRLRSVLLLNCHVNTGEANMASWEEFFEMLVGTSARDAGDGHASRSESWPKHHQRRHNLDELDISYRYGSETIPLVHRHEDAPVCFIHDRHGQVNPSEVPVLQLLAMRDPNRRAFSYASPSGKYGDVWMDTGEVVERFAARGDEAAYFRLMQTVQDNKRAVLASCSVNS</sequence>
<dbReference type="OrthoDB" id="5410873at2759"/>
<proteinExistence type="predicted"/>
<evidence type="ECO:0008006" key="3">
    <source>
        <dbReference type="Google" id="ProtNLM"/>
    </source>
</evidence>